<keyword evidence="1" id="KW-1133">Transmembrane helix</keyword>
<protein>
    <submittedName>
        <fullName evidence="2">Uncharacterized protein</fullName>
    </submittedName>
</protein>
<evidence type="ECO:0000313" key="2">
    <source>
        <dbReference type="EMBL" id="EKD29874.1"/>
    </source>
</evidence>
<organism evidence="2">
    <name type="scientific">uncultured bacterium</name>
    <name type="common">gcode 4</name>
    <dbReference type="NCBI Taxonomy" id="1234023"/>
    <lineage>
        <taxon>Bacteria</taxon>
        <taxon>environmental samples</taxon>
    </lineage>
</organism>
<sequence length="318" mass="34652">MSKTPSVIKNSFYSGITFFMTVLILSVWYAALSGGLSTADKVGSGSGLTATSWNRIIDGVLDLDTRLSNLSFSGGNVGIGTITPTIINGTDWSASTSKALKISGSWVGGARMIIEDDSNAILHLVNSGGWANAKQYAISSSNGLFNFWSCLDDTISCSSKMAITSSGNVGIGTTNPGAKLDVNGNINSTPILARYSTSGYQLANTDVIWNNEPVNTNPSYIQKNASGTGINILVSGYYQVNTKVLQYNMCDGCRWDVSLNKNWVSIGFMLWFWWPWTQQYFFHSFTTSYYFNVWDVITVNVTDYPIHPGTTLEIVKLN</sequence>
<accession>K1YX05</accession>
<comment type="caution">
    <text evidence="2">The sequence shown here is derived from an EMBL/GenBank/DDBJ whole genome shotgun (WGS) entry which is preliminary data.</text>
</comment>
<feature type="transmembrane region" description="Helical" evidence="1">
    <location>
        <begin position="12"/>
        <end position="31"/>
    </location>
</feature>
<dbReference type="EMBL" id="AMFJ01034232">
    <property type="protein sequence ID" value="EKD29874.1"/>
    <property type="molecule type" value="Genomic_DNA"/>
</dbReference>
<proteinExistence type="predicted"/>
<keyword evidence="1" id="KW-0472">Membrane</keyword>
<evidence type="ECO:0000256" key="1">
    <source>
        <dbReference type="SAM" id="Phobius"/>
    </source>
</evidence>
<dbReference type="AlphaFoldDB" id="K1YX05"/>
<reference evidence="2" key="1">
    <citation type="journal article" date="2012" name="Science">
        <title>Fermentation, hydrogen, and sulfur metabolism in multiple uncultivated bacterial phyla.</title>
        <authorList>
            <person name="Wrighton K.C."/>
            <person name="Thomas B.C."/>
            <person name="Sharon I."/>
            <person name="Miller C.S."/>
            <person name="Castelle C.J."/>
            <person name="VerBerkmoes N.C."/>
            <person name="Wilkins M.J."/>
            <person name="Hettich R.L."/>
            <person name="Lipton M.S."/>
            <person name="Williams K.H."/>
            <person name="Long P.E."/>
            <person name="Banfield J.F."/>
        </authorList>
    </citation>
    <scope>NUCLEOTIDE SEQUENCE [LARGE SCALE GENOMIC DNA]</scope>
</reference>
<keyword evidence="1" id="KW-0812">Transmembrane</keyword>
<name>K1YX05_9BACT</name>
<gene>
    <name evidence="2" type="ORF">ACD_78C00232G0002</name>
</gene>